<dbReference type="GO" id="GO:0016567">
    <property type="term" value="P:protein ubiquitination"/>
    <property type="evidence" value="ECO:0007669"/>
    <property type="project" value="UniProtKB-UniRule"/>
</dbReference>
<dbReference type="GO" id="GO:0006325">
    <property type="term" value="P:chromatin organization"/>
    <property type="evidence" value="ECO:0007669"/>
    <property type="project" value="UniProtKB-KW"/>
</dbReference>
<dbReference type="GO" id="GO:0061630">
    <property type="term" value="F:ubiquitin protein ligase activity"/>
    <property type="evidence" value="ECO:0007669"/>
    <property type="project" value="UniProtKB-EC"/>
</dbReference>
<dbReference type="PROSITE" id="PS50089">
    <property type="entry name" value="ZF_RING_2"/>
    <property type="match status" value="1"/>
</dbReference>
<feature type="coiled-coil region" evidence="15">
    <location>
        <begin position="753"/>
        <end position="816"/>
    </location>
</feature>
<comment type="similarity">
    <text evidence="4 14">Belongs to the BRE1 family.</text>
</comment>
<dbReference type="EMBL" id="SWLB01000023">
    <property type="protein sequence ID" value="KAF3323425.1"/>
    <property type="molecule type" value="Genomic_DNA"/>
</dbReference>
<dbReference type="InterPro" id="IPR013956">
    <property type="entry name" value="E3_ubiquit_lig_Bre1"/>
</dbReference>
<keyword evidence="8 14" id="KW-0833">Ubl conjugation pathway</keyword>
<evidence type="ECO:0000313" key="19">
    <source>
        <dbReference type="Proteomes" id="UP000623129"/>
    </source>
</evidence>
<dbReference type="SMART" id="SM00184">
    <property type="entry name" value="RING"/>
    <property type="match status" value="1"/>
</dbReference>
<dbReference type="InterPro" id="IPR013083">
    <property type="entry name" value="Znf_RING/FYVE/PHD"/>
</dbReference>
<evidence type="ECO:0000256" key="7">
    <source>
        <dbReference type="ARBA" id="ARBA00022771"/>
    </source>
</evidence>
<comment type="caution">
    <text evidence="18">The sequence shown here is derived from an EMBL/GenBank/DDBJ whole genome shotgun (WGS) entry which is preliminary data.</text>
</comment>
<feature type="compositionally biased region" description="Basic residues" evidence="16">
    <location>
        <begin position="917"/>
        <end position="926"/>
    </location>
</feature>
<dbReference type="OrthoDB" id="10266039at2759"/>
<name>A0A833QB75_9POAL</name>
<proteinExistence type="inferred from homology"/>
<evidence type="ECO:0000256" key="6">
    <source>
        <dbReference type="ARBA" id="ARBA00022723"/>
    </source>
</evidence>
<keyword evidence="11 14" id="KW-0175">Coiled coil</keyword>
<dbReference type="EC" id="2.3.2.27" evidence="14"/>
<keyword evidence="9 14" id="KW-0862">Zinc</keyword>
<dbReference type="Pfam" id="PF00097">
    <property type="entry name" value="zf-C3HC4"/>
    <property type="match status" value="1"/>
</dbReference>
<organism evidence="18 19">
    <name type="scientific">Carex littledalei</name>
    <dbReference type="NCBI Taxonomy" id="544730"/>
    <lineage>
        <taxon>Eukaryota</taxon>
        <taxon>Viridiplantae</taxon>
        <taxon>Streptophyta</taxon>
        <taxon>Embryophyta</taxon>
        <taxon>Tracheophyta</taxon>
        <taxon>Spermatophyta</taxon>
        <taxon>Magnoliopsida</taxon>
        <taxon>Liliopsida</taxon>
        <taxon>Poales</taxon>
        <taxon>Cyperaceae</taxon>
        <taxon>Cyperoideae</taxon>
        <taxon>Cariceae</taxon>
        <taxon>Carex</taxon>
        <taxon>Carex subgen. Euthyceras</taxon>
    </lineage>
</organism>
<dbReference type="PANTHER" id="PTHR23163:SF8">
    <property type="entry name" value="E3 UBIQUITIN-PROTEIN LIGASE BRE1-LIKE 2"/>
    <property type="match status" value="1"/>
</dbReference>
<dbReference type="CDD" id="cd16499">
    <property type="entry name" value="RING-HC_Bre1-like"/>
    <property type="match status" value="1"/>
</dbReference>
<keyword evidence="10 14" id="KW-0156">Chromatin regulator</keyword>
<evidence type="ECO:0000313" key="18">
    <source>
        <dbReference type="EMBL" id="KAF3323425.1"/>
    </source>
</evidence>
<feature type="coiled-coil region" evidence="15">
    <location>
        <begin position="318"/>
        <end position="471"/>
    </location>
</feature>
<evidence type="ECO:0000256" key="2">
    <source>
        <dbReference type="ARBA" id="ARBA00004123"/>
    </source>
</evidence>
<dbReference type="Gene3D" id="3.30.40.10">
    <property type="entry name" value="Zinc/RING finger domain, C3HC4 (zinc finger)"/>
    <property type="match status" value="1"/>
</dbReference>
<evidence type="ECO:0000256" key="8">
    <source>
        <dbReference type="ARBA" id="ARBA00022786"/>
    </source>
</evidence>
<evidence type="ECO:0000256" key="13">
    <source>
        <dbReference type="PROSITE-ProRule" id="PRU00175"/>
    </source>
</evidence>
<feature type="domain" description="RING-type" evidence="17">
    <location>
        <begin position="819"/>
        <end position="857"/>
    </location>
</feature>
<evidence type="ECO:0000256" key="9">
    <source>
        <dbReference type="ARBA" id="ARBA00022833"/>
    </source>
</evidence>
<dbReference type="InterPro" id="IPR018957">
    <property type="entry name" value="Znf_C3HC4_RING-type"/>
</dbReference>
<dbReference type="PANTHER" id="PTHR23163">
    <property type="entry name" value="RING FINGER PROTEIN-RELATED"/>
    <property type="match status" value="1"/>
</dbReference>
<comment type="subcellular location">
    <subcellularLocation>
        <location evidence="2 14">Nucleus</location>
    </subcellularLocation>
</comment>
<feature type="coiled-coil region" evidence="15">
    <location>
        <begin position="503"/>
        <end position="537"/>
    </location>
</feature>
<evidence type="ECO:0000259" key="17">
    <source>
        <dbReference type="PROSITE" id="PS50089"/>
    </source>
</evidence>
<feature type="region of interest" description="Disordered" evidence="16">
    <location>
        <begin position="898"/>
        <end position="926"/>
    </location>
</feature>
<accession>A0A833QB75</accession>
<dbReference type="InterPro" id="IPR017907">
    <property type="entry name" value="Znf_RING_CS"/>
</dbReference>
<evidence type="ECO:0000256" key="14">
    <source>
        <dbReference type="RuleBase" id="RU365038"/>
    </source>
</evidence>
<evidence type="ECO:0000256" key="12">
    <source>
        <dbReference type="ARBA" id="ARBA00023242"/>
    </source>
</evidence>
<feature type="coiled-coil region" evidence="15">
    <location>
        <begin position="31"/>
        <end position="58"/>
    </location>
</feature>
<evidence type="ECO:0000256" key="16">
    <source>
        <dbReference type="SAM" id="MobiDB-lite"/>
    </source>
</evidence>
<keyword evidence="5 14" id="KW-0808">Transferase</keyword>
<dbReference type="AlphaFoldDB" id="A0A833QB75"/>
<dbReference type="GO" id="GO:0005634">
    <property type="term" value="C:nucleus"/>
    <property type="evidence" value="ECO:0007669"/>
    <property type="project" value="UniProtKB-SubCell"/>
</dbReference>
<sequence>MASGKRENSAASNGLPDQKEQVDTVALQYQNQKLVQQLEAQKGEMLALEKKFKELRDVQSSYDLAMISLNKMWNQLVDDLVLFGIRADQRLDSLEALNHEDLSADELELCPSEEIFLLRLLKSDPVERTVASEPVKYAKEALSLRQSVIMDLVKNLQENINALWSRNECLKLALSSKLSPEDALVQLESYNEYIRGVVRNMNVAIDLVHQRQTSFTDEIEANYGISSTEVSEIKQLRGCLEESMADLEESRRKLAVLQMKKHGTSVFNIPSVTSMVNGNALPDKVSGNDNNNKSMDWKELEEAVDEAKTLATNRLFELHEAQEDNLILSKQLEDLQEQLKDDKYVTSSKLYILLEDRLRHINTELERYKGVVNSLQSEKGLLLQREKDLNAKAELFDNLKASISKYESRIEELEHQIKDFVIERNELEIKLEETLQDSGKQDFKDEIGVMASALTKEMEMLENQLNKSKTAAAETSSLRDEADSLKTKLAQKVGEHKSLSHRCTEQEIEIKSLKSLIEDLEKESQVAQIMLDMYSQESSESRTMEEMKESESRAIQQAELLRSSLAEHNLELRVKAAKEAEAACKLRLSTAEAEIADLRAQLDASERDAMELREAIKIKDAEGEAHISEIETIGQAYEDMQTQNQDLLQLVASRDDYNIKLVSDSVKMKQTQGSLLSEKQLLIKQLQQVNTTIEPYKSKITRGEEQLKACTVQAIKTLSENRHLILSLEKTMLELSDAEKEVKWLRSFLASNQKDFEENQKRVSELRLELEQERNDRNKLNDELEEVRNELAELSSENEEVTIQKLEEEIKECKAILKCGVCFDRPKEVVITKCFHLFCSPCIQRNLEIRHRKCPGCGTPFGQNDVREAIRDTAITLKQNYISNTSYLPRCYVSNASTTASSPGPPSGPIDPAIPSIKKRSVGLTP</sequence>
<feature type="coiled-coil region" evidence="15">
    <location>
        <begin position="581"/>
        <end position="622"/>
    </location>
</feature>
<dbReference type="SUPFAM" id="SSF57850">
    <property type="entry name" value="RING/U-box"/>
    <property type="match status" value="1"/>
</dbReference>
<keyword evidence="19" id="KW-1185">Reference proteome</keyword>
<dbReference type="InterPro" id="IPR001841">
    <property type="entry name" value="Znf_RING"/>
</dbReference>
<evidence type="ECO:0000256" key="1">
    <source>
        <dbReference type="ARBA" id="ARBA00000900"/>
    </source>
</evidence>
<evidence type="ECO:0000256" key="10">
    <source>
        <dbReference type="ARBA" id="ARBA00022853"/>
    </source>
</evidence>
<keyword evidence="6 14" id="KW-0479">Metal-binding</keyword>
<comment type="pathway">
    <text evidence="3 14">Protein modification; protein ubiquitination.</text>
</comment>
<dbReference type="GO" id="GO:0033503">
    <property type="term" value="C:HULC complex"/>
    <property type="evidence" value="ECO:0007669"/>
    <property type="project" value="TreeGrafter"/>
</dbReference>
<evidence type="ECO:0000256" key="11">
    <source>
        <dbReference type="ARBA" id="ARBA00023054"/>
    </source>
</evidence>
<dbReference type="PROSITE" id="PS00518">
    <property type="entry name" value="ZF_RING_1"/>
    <property type="match status" value="1"/>
</dbReference>
<dbReference type="Proteomes" id="UP000623129">
    <property type="component" value="Unassembled WGS sequence"/>
</dbReference>
<keyword evidence="12 14" id="KW-0539">Nucleus</keyword>
<evidence type="ECO:0000256" key="3">
    <source>
        <dbReference type="ARBA" id="ARBA00004906"/>
    </source>
</evidence>
<reference evidence="18" key="1">
    <citation type="submission" date="2020-01" db="EMBL/GenBank/DDBJ databases">
        <title>Genome sequence of Kobresia littledalei, the first chromosome-level genome in the family Cyperaceae.</title>
        <authorList>
            <person name="Qu G."/>
        </authorList>
    </citation>
    <scope>NUCLEOTIDE SEQUENCE</scope>
    <source>
        <strain evidence="18">C.B.Clarke</strain>
        <tissue evidence="18">Leaf</tissue>
    </source>
</reference>
<dbReference type="GO" id="GO:0008270">
    <property type="term" value="F:zinc ion binding"/>
    <property type="evidence" value="ECO:0007669"/>
    <property type="project" value="UniProtKB-KW"/>
</dbReference>
<evidence type="ECO:0000256" key="5">
    <source>
        <dbReference type="ARBA" id="ARBA00022679"/>
    </source>
</evidence>
<protein>
    <recommendedName>
        <fullName evidence="14">E3 ubiquitin protein ligase</fullName>
        <ecNumber evidence="14">2.3.2.27</ecNumber>
    </recommendedName>
</protein>
<evidence type="ECO:0000256" key="15">
    <source>
        <dbReference type="SAM" id="Coils"/>
    </source>
</evidence>
<comment type="catalytic activity">
    <reaction evidence="1 14">
        <text>S-ubiquitinyl-[E2 ubiquitin-conjugating enzyme]-L-cysteine + [acceptor protein]-L-lysine = [E2 ubiquitin-conjugating enzyme]-L-cysteine + N(6)-ubiquitinyl-[acceptor protein]-L-lysine.</text>
        <dbReference type="EC" id="2.3.2.27"/>
    </reaction>
</comment>
<evidence type="ECO:0000256" key="4">
    <source>
        <dbReference type="ARBA" id="ARBA00005555"/>
    </source>
</evidence>
<gene>
    <name evidence="18" type="ORF">FCM35_KLT12156</name>
</gene>
<dbReference type="UniPathway" id="UPA00143"/>
<keyword evidence="7 13" id="KW-0863">Zinc-finger</keyword>